<dbReference type="Gene3D" id="3.40.50.1010">
    <property type="entry name" value="5'-nuclease"/>
    <property type="match status" value="1"/>
</dbReference>
<dbReference type="Proteomes" id="UP000831467">
    <property type="component" value="Chromosome"/>
</dbReference>
<proteinExistence type="inferred from homology"/>
<dbReference type="EC" id="3.1.-.-" evidence="6"/>
<evidence type="ECO:0000256" key="5">
    <source>
        <dbReference type="ARBA" id="ARBA00022842"/>
    </source>
</evidence>
<name>A0ABY4IC49_9MICO</name>
<dbReference type="SUPFAM" id="SSF88723">
    <property type="entry name" value="PIN domain-like"/>
    <property type="match status" value="1"/>
</dbReference>
<protein>
    <recommendedName>
        <fullName evidence="6">Ribonuclease VapC</fullName>
        <shortName evidence="6">RNase VapC</shortName>
        <ecNumber evidence="6">3.1.-.-</ecNumber>
    </recommendedName>
    <alternativeName>
        <fullName evidence="6">Toxin VapC</fullName>
    </alternativeName>
</protein>
<comment type="cofactor">
    <cofactor evidence="6">
        <name>Mg(2+)</name>
        <dbReference type="ChEBI" id="CHEBI:18420"/>
    </cofactor>
</comment>
<feature type="domain" description="PIN" evidence="7">
    <location>
        <begin position="2"/>
        <end position="118"/>
    </location>
</feature>
<dbReference type="InterPro" id="IPR029060">
    <property type="entry name" value="PIN-like_dom_sf"/>
</dbReference>
<evidence type="ECO:0000313" key="8">
    <source>
        <dbReference type="EMBL" id="UPL09880.1"/>
    </source>
</evidence>
<keyword evidence="5 6" id="KW-0460">Magnesium</keyword>
<evidence type="ECO:0000256" key="1">
    <source>
        <dbReference type="ARBA" id="ARBA00022649"/>
    </source>
</evidence>
<evidence type="ECO:0000256" key="3">
    <source>
        <dbReference type="ARBA" id="ARBA00022723"/>
    </source>
</evidence>
<organism evidence="8 9">
    <name type="scientific">Microbacterium sufflavum</name>
    <dbReference type="NCBI Taxonomy" id="2851649"/>
    <lineage>
        <taxon>Bacteria</taxon>
        <taxon>Bacillati</taxon>
        <taxon>Actinomycetota</taxon>
        <taxon>Actinomycetes</taxon>
        <taxon>Micrococcales</taxon>
        <taxon>Microbacteriaceae</taxon>
        <taxon>Microbacterium</taxon>
    </lineage>
</organism>
<dbReference type="RefSeq" id="WP_247982119.1">
    <property type="nucleotide sequence ID" value="NZ_CP078076.1"/>
</dbReference>
<accession>A0ABY4IC49</accession>
<dbReference type="InterPro" id="IPR002716">
    <property type="entry name" value="PIN_dom"/>
</dbReference>
<sequence>MIYLDSCILIYALEDRGTSGAAVRRALAKVDIAVASSALALQECLVRPLRERNAELRDRYLAMFEHIETVDLDAPVFVRAAELRADFGIKTPDALHLAAAQLSGCTELWTNDKRLAAASHGLAVDVLAGLPGE</sequence>
<gene>
    <name evidence="6" type="primary">vapC</name>
    <name evidence="8" type="ORF">KV394_01605</name>
</gene>
<dbReference type="HAMAP" id="MF_00265">
    <property type="entry name" value="VapC_Nob1"/>
    <property type="match status" value="1"/>
</dbReference>
<keyword evidence="1 6" id="KW-1277">Toxin-antitoxin system</keyword>
<dbReference type="Pfam" id="PF01850">
    <property type="entry name" value="PIN"/>
    <property type="match status" value="1"/>
</dbReference>
<keyword evidence="4 6" id="KW-0378">Hydrolase</keyword>
<evidence type="ECO:0000313" key="9">
    <source>
        <dbReference type="Proteomes" id="UP000831467"/>
    </source>
</evidence>
<comment type="function">
    <text evidence="6">Toxic component of a toxin-antitoxin (TA) system. An RNase.</text>
</comment>
<evidence type="ECO:0000256" key="2">
    <source>
        <dbReference type="ARBA" id="ARBA00022722"/>
    </source>
</evidence>
<keyword evidence="6" id="KW-0800">Toxin</keyword>
<feature type="binding site" evidence="6">
    <location>
        <position position="5"/>
    </location>
    <ligand>
        <name>Mg(2+)</name>
        <dbReference type="ChEBI" id="CHEBI:18420"/>
    </ligand>
</feature>
<keyword evidence="3 6" id="KW-0479">Metal-binding</keyword>
<dbReference type="InterPro" id="IPR022907">
    <property type="entry name" value="VapC_family"/>
</dbReference>
<keyword evidence="9" id="KW-1185">Reference proteome</keyword>
<evidence type="ECO:0000256" key="4">
    <source>
        <dbReference type="ARBA" id="ARBA00022801"/>
    </source>
</evidence>
<reference evidence="8 9" key="1">
    <citation type="submission" date="2021-06" db="EMBL/GenBank/DDBJ databases">
        <title>Genome-based taxonomic framework of Microbacterium strains isolated from marine environment, the description of four new species and reclassification of four preexisting species.</title>
        <authorList>
            <person name="Lee S.D."/>
            <person name="Kim S.-M."/>
            <person name="Byeon Y.-S."/>
            <person name="Yang H.L."/>
            <person name="Kim I.S."/>
        </authorList>
    </citation>
    <scope>NUCLEOTIDE SEQUENCE [LARGE SCALE GENOMIC DNA]</scope>
    <source>
        <strain evidence="8 9">SSW1-51</strain>
    </source>
</reference>
<dbReference type="CDD" id="cd09874">
    <property type="entry name" value="PIN_MT3492-like"/>
    <property type="match status" value="1"/>
</dbReference>
<dbReference type="EMBL" id="CP078076">
    <property type="protein sequence ID" value="UPL09880.1"/>
    <property type="molecule type" value="Genomic_DNA"/>
</dbReference>
<comment type="similarity">
    <text evidence="6">Belongs to the PINc/VapC protein family.</text>
</comment>
<evidence type="ECO:0000259" key="7">
    <source>
        <dbReference type="Pfam" id="PF01850"/>
    </source>
</evidence>
<evidence type="ECO:0000256" key="6">
    <source>
        <dbReference type="HAMAP-Rule" id="MF_00265"/>
    </source>
</evidence>
<feature type="binding site" evidence="6">
    <location>
        <position position="93"/>
    </location>
    <ligand>
        <name>Mg(2+)</name>
        <dbReference type="ChEBI" id="CHEBI:18420"/>
    </ligand>
</feature>
<keyword evidence="2 6" id="KW-0540">Nuclease</keyword>